<accession>A0ABT3T970</accession>
<keyword evidence="1" id="KW-0808">Transferase</keyword>
<protein>
    <submittedName>
        <fullName evidence="1">Class I SAM-dependent methyltransferase</fullName>
    </submittedName>
</protein>
<keyword evidence="2" id="KW-1185">Reference proteome</keyword>
<comment type="caution">
    <text evidence="1">The sequence shown here is derived from an EMBL/GenBank/DDBJ whole genome shotgun (WGS) entry which is preliminary data.</text>
</comment>
<gene>
    <name evidence="1" type="ORF">EYC82_15840</name>
</gene>
<dbReference type="EMBL" id="SHNO01000001">
    <property type="protein sequence ID" value="MCX2978838.1"/>
    <property type="molecule type" value="Genomic_DNA"/>
</dbReference>
<organism evidence="1 2">
    <name type="scientific">Candidatus Marimicrobium litorale</name>
    <dbReference type="NCBI Taxonomy" id="2518991"/>
    <lineage>
        <taxon>Bacteria</taxon>
        <taxon>Pseudomonadati</taxon>
        <taxon>Pseudomonadota</taxon>
        <taxon>Gammaproteobacteria</taxon>
        <taxon>Cellvibrionales</taxon>
        <taxon>Halieaceae</taxon>
        <taxon>Marimicrobium</taxon>
    </lineage>
</organism>
<dbReference type="Proteomes" id="UP001143304">
    <property type="component" value="Unassembled WGS sequence"/>
</dbReference>
<proteinExistence type="predicted"/>
<dbReference type="GO" id="GO:0032259">
    <property type="term" value="P:methylation"/>
    <property type="evidence" value="ECO:0007669"/>
    <property type="project" value="UniProtKB-KW"/>
</dbReference>
<evidence type="ECO:0000313" key="2">
    <source>
        <dbReference type="Proteomes" id="UP001143304"/>
    </source>
</evidence>
<dbReference type="Gene3D" id="3.40.50.150">
    <property type="entry name" value="Vaccinia Virus protein VP39"/>
    <property type="match status" value="1"/>
</dbReference>
<dbReference type="GO" id="GO:0008168">
    <property type="term" value="F:methyltransferase activity"/>
    <property type="evidence" value="ECO:0007669"/>
    <property type="project" value="UniProtKB-KW"/>
</dbReference>
<dbReference type="SUPFAM" id="SSF53335">
    <property type="entry name" value="S-adenosyl-L-methionine-dependent methyltransferases"/>
    <property type="match status" value="1"/>
</dbReference>
<evidence type="ECO:0000313" key="1">
    <source>
        <dbReference type="EMBL" id="MCX2978838.1"/>
    </source>
</evidence>
<reference evidence="1" key="1">
    <citation type="submission" date="2019-02" db="EMBL/GenBank/DDBJ databases">
        <authorList>
            <person name="Li S.-H."/>
        </authorList>
    </citation>
    <scope>NUCLEOTIDE SEQUENCE</scope>
    <source>
        <strain evidence="1">IMCC11814</strain>
    </source>
</reference>
<sequence length="309" mass="34755">MNWSQNMSRSLPAATDADTFDRSCAHWSADGRDGMDNFYTYATVDYRHLADLIDWPALLTSLSQQTGALQLADLACGSGKFPGALLEHTTLSELMSAESKSTQVLYDLLDPSIFAIEEAAAVLKPPFVERDHYCCRLQDWQPNPETYDLCWATHALYCVPAEEMSECMAILRGAIRPGGIGVVAQSNRSGHYSWFYEHFLDSIHGGNGTRFSTAEDVYDAANNVGFERQRRTLDYKTVIDEKDHQALESYLQRCAFDDSISLDRMMKSGSLGQYLTSAKRQGAYRFQQSVDVVVFGDDLSSFNFWMQDK</sequence>
<dbReference type="InterPro" id="IPR029063">
    <property type="entry name" value="SAM-dependent_MTases_sf"/>
</dbReference>
<name>A0ABT3T970_9GAMM</name>
<keyword evidence="1" id="KW-0489">Methyltransferase</keyword>